<dbReference type="EMBL" id="JAADJG010000105">
    <property type="protein sequence ID" value="KAF4455116.1"/>
    <property type="molecule type" value="Genomic_DNA"/>
</dbReference>
<feature type="transmembrane region" description="Helical" evidence="1">
    <location>
        <begin position="12"/>
        <end position="34"/>
    </location>
</feature>
<dbReference type="OrthoDB" id="3546279at2759"/>
<accession>A0A8H4P3W3</accession>
<gene>
    <name evidence="2" type="ORF">F53441_2481</name>
</gene>
<evidence type="ECO:0000313" key="3">
    <source>
        <dbReference type="Proteomes" id="UP000605986"/>
    </source>
</evidence>
<keyword evidence="1" id="KW-1133">Transmembrane helix</keyword>
<evidence type="ECO:0000313" key="2">
    <source>
        <dbReference type="EMBL" id="KAF4455116.1"/>
    </source>
</evidence>
<dbReference type="Proteomes" id="UP000605986">
    <property type="component" value="Unassembled WGS sequence"/>
</dbReference>
<dbReference type="AlphaFoldDB" id="A0A8H4P3W3"/>
<name>A0A8H4P3W3_9HYPO</name>
<keyword evidence="1" id="KW-0812">Transmembrane</keyword>
<evidence type="ECO:0000256" key="1">
    <source>
        <dbReference type="SAM" id="Phobius"/>
    </source>
</evidence>
<organism evidence="2 3">
    <name type="scientific">Fusarium austroafricanum</name>
    <dbReference type="NCBI Taxonomy" id="2364996"/>
    <lineage>
        <taxon>Eukaryota</taxon>
        <taxon>Fungi</taxon>
        <taxon>Dikarya</taxon>
        <taxon>Ascomycota</taxon>
        <taxon>Pezizomycotina</taxon>
        <taxon>Sordariomycetes</taxon>
        <taxon>Hypocreomycetidae</taxon>
        <taxon>Hypocreales</taxon>
        <taxon>Nectriaceae</taxon>
        <taxon>Fusarium</taxon>
        <taxon>Fusarium concolor species complex</taxon>
    </lineage>
</organism>
<proteinExistence type="predicted"/>
<keyword evidence="1" id="KW-0472">Membrane</keyword>
<protein>
    <submittedName>
        <fullName evidence="2">Uncharacterized protein</fullName>
    </submittedName>
</protein>
<sequence length="107" mass="11697">MRDFRGISTTQSNWASSVIFSMMVAIFEMGVAGIQPGEDFILSTMVALRNGAQLVKIIAPHFVKARVEEDRILNGPAVQKPEYHLLLQALEKDIAKTGCGSKPTYSG</sequence>
<reference evidence="2" key="1">
    <citation type="submission" date="2020-01" db="EMBL/GenBank/DDBJ databases">
        <title>Identification and distribution of gene clusters putatively required for synthesis of sphingolipid metabolism inhibitors in phylogenetically diverse species of the filamentous fungus Fusarium.</title>
        <authorList>
            <person name="Kim H.-S."/>
            <person name="Busman M."/>
            <person name="Brown D.W."/>
            <person name="Divon H."/>
            <person name="Uhlig S."/>
            <person name="Proctor R.H."/>
        </authorList>
    </citation>
    <scope>NUCLEOTIDE SEQUENCE</scope>
    <source>
        <strain evidence="2">NRRL 53441</strain>
    </source>
</reference>
<comment type="caution">
    <text evidence="2">The sequence shown here is derived from an EMBL/GenBank/DDBJ whole genome shotgun (WGS) entry which is preliminary data.</text>
</comment>
<keyword evidence="3" id="KW-1185">Reference proteome</keyword>